<dbReference type="EMBL" id="KV748755">
    <property type="protein sequence ID" value="OCL13261.1"/>
    <property type="molecule type" value="Genomic_DNA"/>
</dbReference>
<dbReference type="GO" id="GO:0020037">
    <property type="term" value="F:heme binding"/>
    <property type="evidence" value="ECO:0007669"/>
    <property type="project" value="InterPro"/>
</dbReference>
<reference evidence="6 7" key="1">
    <citation type="journal article" date="2016" name="Nat. Commun.">
        <title>Ectomycorrhizal ecology is imprinted in the genome of the dominant symbiotic fungus Cenococcum geophilum.</title>
        <authorList>
            <consortium name="DOE Joint Genome Institute"/>
            <person name="Peter M."/>
            <person name="Kohler A."/>
            <person name="Ohm R.A."/>
            <person name="Kuo A."/>
            <person name="Krutzmann J."/>
            <person name="Morin E."/>
            <person name="Arend M."/>
            <person name="Barry K.W."/>
            <person name="Binder M."/>
            <person name="Choi C."/>
            <person name="Clum A."/>
            <person name="Copeland A."/>
            <person name="Grisel N."/>
            <person name="Haridas S."/>
            <person name="Kipfer T."/>
            <person name="LaButti K."/>
            <person name="Lindquist E."/>
            <person name="Lipzen A."/>
            <person name="Maire R."/>
            <person name="Meier B."/>
            <person name="Mihaltcheva S."/>
            <person name="Molinier V."/>
            <person name="Murat C."/>
            <person name="Poggeler S."/>
            <person name="Quandt C.A."/>
            <person name="Sperisen C."/>
            <person name="Tritt A."/>
            <person name="Tisserant E."/>
            <person name="Crous P.W."/>
            <person name="Henrissat B."/>
            <person name="Nehls U."/>
            <person name="Egli S."/>
            <person name="Spatafora J.W."/>
            <person name="Grigoriev I.V."/>
            <person name="Martin F.M."/>
        </authorList>
    </citation>
    <scope>NUCLEOTIDE SEQUENCE [LARGE SCALE GENOMIC DNA]</scope>
    <source>
        <strain evidence="6 7">CBS 207.34</strain>
    </source>
</reference>
<organism evidence="6 7">
    <name type="scientific">Glonium stellatum</name>
    <dbReference type="NCBI Taxonomy" id="574774"/>
    <lineage>
        <taxon>Eukaryota</taxon>
        <taxon>Fungi</taxon>
        <taxon>Dikarya</taxon>
        <taxon>Ascomycota</taxon>
        <taxon>Pezizomycotina</taxon>
        <taxon>Dothideomycetes</taxon>
        <taxon>Pleosporomycetidae</taxon>
        <taxon>Gloniales</taxon>
        <taxon>Gloniaceae</taxon>
        <taxon>Glonium</taxon>
    </lineage>
</organism>
<dbReference type="PANTHER" id="PTHR24305:SF164">
    <property type="entry name" value="P450, PUTATIVE (EUROFUNG)-RELATED"/>
    <property type="match status" value="1"/>
</dbReference>
<accession>A0A8E2F9V9</accession>
<evidence type="ECO:0000256" key="1">
    <source>
        <dbReference type="ARBA" id="ARBA00001971"/>
    </source>
</evidence>
<evidence type="ECO:0000256" key="3">
    <source>
        <dbReference type="ARBA" id="ARBA00023004"/>
    </source>
</evidence>
<keyword evidence="4 5" id="KW-0349">Heme</keyword>
<dbReference type="InterPro" id="IPR002401">
    <property type="entry name" value="Cyt_P450_E_grp-I"/>
</dbReference>
<dbReference type="GO" id="GO:0005506">
    <property type="term" value="F:iron ion binding"/>
    <property type="evidence" value="ECO:0007669"/>
    <property type="project" value="InterPro"/>
</dbReference>
<evidence type="ECO:0000256" key="2">
    <source>
        <dbReference type="ARBA" id="ARBA00022723"/>
    </source>
</evidence>
<dbReference type="PROSITE" id="PS00086">
    <property type="entry name" value="CYTOCHROME_P450"/>
    <property type="match status" value="1"/>
</dbReference>
<keyword evidence="7" id="KW-1185">Reference proteome</keyword>
<feature type="non-terminal residue" evidence="6">
    <location>
        <position position="1"/>
    </location>
</feature>
<feature type="binding site" description="axial binding residue" evidence="4">
    <location>
        <position position="276"/>
    </location>
    <ligand>
        <name>heme</name>
        <dbReference type="ChEBI" id="CHEBI:30413"/>
    </ligand>
    <ligandPart>
        <name>Fe</name>
        <dbReference type="ChEBI" id="CHEBI:18248"/>
    </ligandPart>
</feature>
<dbReference type="InterPro" id="IPR036396">
    <property type="entry name" value="Cyt_P450_sf"/>
</dbReference>
<evidence type="ECO:0000256" key="4">
    <source>
        <dbReference type="PIRSR" id="PIRSR602401-1"/>
    </source>
</evidence>
<evidence type="ECO:0000256" key="5">
    <source>
        <dbReference type="RuleBase" id="RU000461"/>
    </source>
</evidence>
<comment type="similarity">
    <text evidence="5">Belongs to the cytochrome P450 family.</text>
</comment>
<evidence type="ECO:0000313" key="6">
    <source>
        <dbReference type="EMBL" id="OCL13261.1"/>
    </source>
</evidence>
<sequence>YGEFGATAALTGDATHRALLNDVLDPARRKLSWFAVHFPSYARWLYSRIGVVGRLVMSFLPMQKPATYSGIREHALQAFRNFRTSTQNGSFVASSSNSILDRLWIHHKSQKNGELDDMAIASECADHFLAGIDTTSDSLMFLVWALSLSENARFQDRLTEEVCGLPQHYLNQDGIPLVEACDGLIFLDAIIKGTLRLYAPLPATEPRSLPIPSNIDSFDIPAGVIVGMSPYSLHRTPEVFKDPLTFNPCRWLDSPEEDLNKMKKWWWAFSSGGRMCIGIHLAMAEMTTLTAAIYRTFRTTVAPGFEGASPGITSRFEVFYDERFSLINVCNFIYLSNFN</sequence>
<proteinExistence type="inferred from homology"/>
<dbReference type="SUPFAM" id="SSF48264">
    <property type="entry name" value="Cytochrome P450"/>
    <property type="match status" value="1"/>
</dbReference>
<gene>
    <name evidence="6" type="ORF">AOQ84DRAFT_416330</name>
</gene>
<dbReference type="Pfam" id="PF00067">
    <property type="entry name" value="p450"/>
    <property type="match status" value="1"/>
</dbReference>
<dbReference type="OrthoDB" id="1470350at2759"/>
<keyword evidence="2 4" id="KW-0479">Metal-binding</keyword>
<name>A0A8E2F9V9_9PEZI</name>
<keyword evidence="5" id="KW-0560">Oxidoreductase</keyword>
<protein>
    <submittedName>
        <fullName evidence="6">Cytochrome P450</fullName>
    </submittedName>
</protein>
<dbReference type="Proteomes" id="UP000250140">
    <property type="component" value="Unassembled WGS sequence"/>
</dbReference>
<dbReference type="PRINTS" id="PR00385">
    <property type="entry name" value="P450"/>
</dbReference>
<dbReference type="AlphaFoldDB" id="A0A8E2F9V9"/>
<dbReference type="GO" id="GO:0004497">
    <property type="term" value="F:monooxygenase activity"/>
    <property type="evidence" value="ECO:0007669"/>
    <property type="project" value="UniProtKB-KW"/>
</dbReference>
<evidence type="ECO:0000313" key="7">
    <source>
        <dbReference type="Proteomes" id="UP000250140"/>
    </source>
</evidence>
<dbReference type="PANTHER" id="PTHR24305">
    <property type="entry name" value="CYTOCHROME P450"/>
    <property type="match status" value="1"/>
</dbReference>
<dbReference type="InterPro" id="IPR050121">
    <property type="entry name" value="Cytochrome_P450_monoxygenase"/>
</dbReference>
<dbReference type="PRINTS" id="PR00463">
    <property type="entry name" value="EP450I"/>
</dbReference>
<dbReference type="GO" id="GO:0016705">
    <property type="term" value="F:oxidoreductase activity, acting on paired donors, with incorporation or reduction of molecular oxygen"/>
    <property type="evidence" value="ECO:0007669"/>
    <property type="project" value="InterPro"/>
</dbReference>
<dbReference type="InterPro" id="IPR001128">
    <property type="entry name" value="Cyt_P450"/>
</dbReference>
<dbReference type="InterPro" id="IPR017972">
    <property type="entry name" value="Cyt_P450_CS"/>
</dbReference>
<dbReference type="Gene3D" id="1.10.630.10">
    <property type="entry name" value="Cytochrome P450"/>
    <property type="match status" value="1"/>
</dbReference>
<keyword evidence="5" id="KW-0503">Monooxygenase</keyword>
<keyword evidence="3 4" id="KW-0408">Iron</keyword>
<comment type="cofactor">
    <cofactor evidence="1 4">
        <name>heme</name>
        <dbReference type="ChEBI" id="CHEBI:30413"/>
    </cofactor>
</comment>